<dbReference type="AlphaFoldDB" id="A0A077Y2X2"/>
<evidence type="ECO:0000256" key="1">
    <source>
        <dbReference type="SAM" id="MobiDB-lite"/>
    </source>
</evidence>
<feature type="region of interest" description="Disordered" evidence="1">
    <location>
        <begin position="112"/>
        <end position="131"/>
    </location>
</feature>
<dbReference type="EMBL" id="LK934635">
    <property type="protein sequence ID" value="CDU17189.1"/>
    <property type="molecule type" value="Genomic_DNA"/>
</dbReference>
<feature type="region of interest" description="Disordered" evidence="1">
    <location>
        <begin position="791"/>
        <end position="817"/>
    </location>
</feature>
<dbReference type="VEuPathDB" id="PlasmoDB:Py17XNL_000704160"/>
<gene>
    <name evidence="3" type="ORF">PY17X_0706900</name>
    <name evidence="2" type="ORF">PYYM_0706800</name>
</gene>
<dbReference type="VEuPathDB" id="PlasmoDB:PYYM_0706800"/>
<feature type="region of interest" description="Disordered" evidence="1">
    <location>
        <begin position="292"/>
        <end position="365"/>
    </location>
</feature>
<feature type="compositionally biased region" description="Low complexity" evidence="1">
    <location>
        <begin position="806"/>
        <end position="817"/>
    </location>
</feature>
<dbReference type="KEGG" id="pyo:PY17X_0706900"/>
<dbReference type="Proteomes" id="UP000072874">
    <property type="component" value="Chromosome 7"/>
</dbReference>
<dbReference type="VEuPathDB" id="PlasmoDB:PY17X_0706900"/>
<evidence type="ECO:0000313" key="2">
    <source>
        <dbReference type="EMBL" id="CDU17189.1"/>
    </source>
</evidence>
<proteinExistence type="predicted"/>
<dbReference type="VEuPathDB" id="PlasmoDB:PY02083"/>
<dbReference type="Proteomes" id="UP000072904">
    <property type="component" value="Chromosome 7"/>
</dbReference>
<dbReference type="EMBL" id="LM993661">
    <property type="protein sequence ID" value="VTZ76317.1"/>
    <property type="molecule type" value="Genomic_DNA"/>
</dbReference>
<feature type="compositionally biased region" description="Basic and acidic residues" evidence="1">
    <location>
        <begin position="316"/>
        <end position="365"/>
    </location>
</feature>
<dbReference type="GeneID" id="3807242"/>
<feature type="compositionally biased region" description="Basic and acidic residues" evidence="1">
    <location>
        <begin position="791"/>
        <end position="805"/>
    </location>
</feature>
<dbReference type="RefSeq" id="XP_729940.1">
    <property type="nucleotide sequence ID" value="XM_724847.1"/>
</dbReference>
<evidence type="ECO:0000313" key="5">
    <source>
        <dbReference type="Proteomes" id="UP000072904"/>
    </source>
</evidence>
<reference evidence="3" key="4">
    <citation type="submission" date="2019-05" db="EMBL/GenBank/DDBJ databases">
        <authorList>
            <consortium name="Pathogen Informatics"/>
        </authorList>
    </citation>
    <scope>NUCLEOTIDE SEQUENCE</scope>
    <source>
        <strain evidence="3">17X</strain>
    </source>
</reference>
<sequence>MEETSCIPAYKNINVDELYRQHEDYAFVNDIIAKPFFYDPYFKQEPMGPYIKEYYQSYKSNTTMKNSVYSPVIMSQQKLNRQCNPFVSYPYGVPVGIEYQICSKCKCKKSNRTKKNEDKNDQKNQTSKKSFENNSILSVSNSYDENITNTHTYANKECCFDTFDEISITKFSMESGDMIPLGINNHEKFLSNNLETIYLEESKESKDHKKFLDIRDESTVKKSDNLFEICDHDYRLKYYPNSNENGYTLPKEEIETNYKKEIPKYNNIHFNSNDHNKYSLNEKYFNTDNSDLEKYSFPYTPEKRNAKQQNDTQRSINEKQQNDSQRIRSEKQQNDTQRSRSEKHIDKHNDSEKRHQINEEKIKNKKSKECEIIKKNRDTIDDDTNENFSSEQIKTSNIKETSTMNNLKQGGNPKYSTKQVKICEDENILNKYSVINSLKKKTVSKENIKQIQKNSHDIQENEINKNVESYGRVCKFNNSKNEIPKKGVITIKKGKVGHIRNETSLVNENYNKNSHSSSKKMPMKHRKSFIEKDNTIIKKKGDKKELNHGRSKLAISRTKSLKVKRGGTISFPPKNSSLFQRKKSILSKQKSMMETPFKKQNTMSLKRKKTLSKLNSTKQPYKIFLNKKKVICTQKSTHGLDNKKNKNLEPNSKKMLSRSKTKVYVDNDTKVFKKVDVKMVSKNIFNPNLSIETYNNSGTDNKKGDSVVSQNTLNDKLDNNLNKVDSISSKNRGENGIIKKKLDNSNVNKMSNISMRNRLDTNSIRNKVKNKKKELFDNIISLTKNMKDQPLKKKYNDNIDPRDLLSLESNNSSDTHF</sequence>
<accession>A0A077Y2X2</accession>
<organism evidence="2 5">
    <name type="scientific">Plasmodium yoelii</name>
    <dbReference type="NCBI Taxonomy" id="5861"/>
    <lineage>
        <taxon>Eukaryota</taxon>
        <taxon>Sar</taxon>
        <taxon>Alveolata</taxon>
        <taxon>Apicomplexa</taxon>
        <taxon>Aconoidasida</taxon>
        <taxon>Haemosporida</taxon>
        <taxon>Plasmodiidae</taxon>
        <taxon>Plasmodium</taxon>
        <taxon>Plasmodium (Vinckeia)</taxon>
    </lineage>
</organism>
<reference evidence="4 5" key="1">
    <citation type="journal article" date="2014" name="BMC Biol.">
        <title>A comprehensive evaluation of rodent malaria parasite genomes and gene expression.</title>
        <authorList>
            <person name="Otto T.D."/>
            <person name="Bohme U."/>
            <person name="Jackson A.P."/>
            <person name="Hunt M."/>
            <person name="Franke-Fayard B."/>
            <person name="Hoeijmakers W.A."/>
            <person name="Religa A.A."/>
            <person name="Robertson L."/>
            <person name="Sanders M."/>
            <person name="Ogun S.A."/>
            <person name="Cunningham D."/>
            <person name="Erhart A."/>
            <person name="Billker O."/>
            <person name="Khan S.M."/>
            <person name="Stunnenberg H.G."/>
            <person name="Langhorne J."/>
            <person name="Holder A.A."/>
            <person name="Waters A.P."/>
            <person name="Newbold C.I."/>
            <person name="Pain A."/>
            <person name="Berriman M."/>
            <person name="Janse C.J."/>
        </authorList>
    </citation>
    <scope>NUCLEOTIDE SEQUENCE [LARGE SCALE GENOMIC DNA]</scope>
    <source>
        <strain evidence="3 4">17X</strain>
        <strain evidence="2 5">YM</strain>
    </source>
</reference>
<evidence type="ECO:0000313" key="4">
    <source>
        <dbReference type="Proteomes" id="UP000072874"/>
    </source>
</evidence>
<evidence type="ECO:0000313" key="3">
    <source>
        <dbReference type="EMBL" id="VTZ76317.1"/>
    </source>
</evidence>
<reference evidence="3" key="3">
    <citation type="submission" date="2014-05" db="EMBL/GenBank/DDBJ databases">
        <authorList>
            <person name="Aslett M.A."/>
            <person name="De Silva N."/>
        </authorList>
    </citation>
    <scope>NUCLEOTIDE SEQUENCE</scope>
    <source>
        <strain evidence="3">17X</strain>
    </source>
</reference>
<name>A0A077Y2X2_PLAYE</name>
<reference evidence="2" key="2">
    <citation type="submission" date="2014-05" db="EMBL/GenBank/DDBJ databases">
        <authorList>
            <person name="Aslett A.Martin."/>
            <person name="De Silva Nishadi"/>
        </authorList>
    </citation>
    <scope>NUCLEOTIDE SEQUENCE</scope>
    <source>
        <strain evidence="2">YM</strain>
    </source>
</reference>
<dbReference type="OrthoDB" id="377918at2759"/>
<protein>
    <submittedName>
        <fullName evidence="2">Uncharacterized protein</fullName>
    </submittedName>
</protein>
<dbReference type="OMA" id="CNPFVSY"/>